<reference evidence="2" key="3">
    <citation type="submission" date="2023-11" db="EMBL/GenBank/DDBJ databases">
        <authorList>
            <person name="Kyselkova M."/>
            <person name="Xanthopoulou K."/>
            <person name="Shestivska V."/>
            <person name="Spanelova P."/>
            <person name="Maixnerova M."/>
            <person name="Higgins P.G."/>
            <person name="Nemec A."/>
        </authorList>
    </citation>
    <scope>NUCLEOTIDE SEQUENCE</scope>
    <source>
        <strain evidence="2">ANC 7225</strain>
    </source>
</reference>
<name>A0A6L6GI53_9GAMM</name>
<dbReference type="Proteomes" id="UP001284094">
    <property type="component" value="Unassembled WGS sequence"/>
</dbReference>
<evidence type="ECO:0000313" key="5">
    <source>
        <dbReference type="Proteomes" id="UP001278995"/>
    </source>
</evidence>
<reference evidence="3 4" key="1">
    <citation type="submission" date="2019-11" db="EMBL/GenBank/DDBJ databases">
        <authorList>
            <person name="An D."/>
        </authorList>
    </citation>
    <scope>NUCLEOTIDE SEQUENCE [LARGE SCALE GENOMIC DNA]</scope>
    <source>
        <strain evidence="3 4">YIM 103518</strain>
    </source>
</reference>
<evidence type="ECO:0000313" key="3">
    <source>
        <dbReference type="EMBL" id="MTD12076.1"/>
    </source>
</evidence>
<organism evidence="3 4">
    <name type="scientific">Acinetobacter faecalis</name>
    <dbReference type="NCBI Taxonomy" id="2665161"/>
    <lineage>
        <taxon>Bacteria</taxon>
        <taxon>Pseudomonadati</taxon>
        <taxon>Pseudomonadota</taxon>
        <taxon>Gammaproteobacteria</taxon>
        <taxon>Moraxellales</taxon>
        <taxon>Moraxellaceae</taxon>
        <taxon>Acinetobacter</taxon>
    </lineage>
</organism>
<reference evidence="2 6" key="4">
    <citation type="journal article" date="2024" name="Syst. Appl. Microbiol.">
        <title>Evidence for the occurrence of Acinetobacter faecalis in cattle feces and its emended description.</title>
        <authorList>
            <person name="Kyselkova M."/>
            <person name="Xanthopoulou K."/>
            <person name="Shestivska V."/>
            <person name="Spanelova P."/>
            <person name="Maixnerova M."/>
            <person name="Higgins P.G."/>
            <person name="Nemec A."/>
        </authorList>
    </citation>
    <scope>NUCLEOTIDE SEQUENCE [LARGE SCALE GENOMIC DNA]</scope>
    <source>
        <strain evidence="2 6">ANC 7225</strain>
    </source>
</reference>
<accession>A0A6L6GI53</accession>
<dbReference type="Proteomes" id="UP000473854">
    <property type="component" value="Unassembled WGS sequence"/>
</dbReference>
<comment type="caution">
    <text evidence="3">The sequence shown here is derived from an EMBL/GenBank/DDBJ whole genome shotgun (WGS) entry which is preliminary data.</text>
</comment>
<evidence type="ECO:0000313" key="2">
    <source>
        <dbReference type="EMBL" id="MDY6551193.1"/>
    </source>
</evidence>
<sequence>MDILKKVILVVFTTYCINLHGNTEVEYFDNNFEVKDMYFIMDDACSSDTRATFKKFSKSVFLANFKISEDDLITTDNKDYGLFIKPYEISKSEIDYFTSRNIADFIKYRLLIFAFYPEIESKLCMLGFGVFPEAWDGNKWIRFESNKKIEENFLQKYIKEKRAF</sequence>
<dbReference type="Proteomes" id="UP001278995">
    <property type="component" value="Unassembled WGS sequence"/>
</dbReference>
<dbReference type="EMBL" id="WLYL01000047">
    <property type="protein sequence ID" value="MTD12076.1"/>
    <property type="molecule type" value="Genomic_DNA"/>
</dbReference>
<dbReference type="RefSeq" id="WP_154773622.1">
    <property type="nucleotide sequence ID" value="NZ_JAXHPD010000007.1"/>
</dbReference>
<dbReference type="AlphaFoldDB" id="A0A6L6GI53"/>
<protein>
    <submittedName>
        <fullName evidence="3">Uncharacterized protein</fullName>
    </submittedName>
</protein>
<dbReference type="EMBL" id="JAXHPL010000061">
    <property type="protein sequence ID" value="MDY6487565.1"/>
    <property type="molecule type" value="Genomic_DNA"/>
</dbReference>
<gene>
    <name evidence="3" type="ORF">GIX10_11720</name>
    <name evidence="2" type="ORF">SKM48_10620</name>
    <name evidence="1" type="ORF">SKM51_10250</name>
</gene>
<reference evidence="1 5" key="2">
    <citation type="submission" date="2023-11" db="EMBL/GenBank/DDBJ databases">
        <title>The common occurrence of Acinetobacte faecalis in cattle feces and its emended description.</title>
        <authorList>
            <person name="Kyselkova M."/>
            <person name="Xanthopoulou K."/>
            <person name="Shestivska V."/>
            <person name="Spanelova P."/>
            <person name="Maixnerova M."/>
            <person name="Higgins P.G."/>
            <person name="Nemec A."/>
        </authorList>
    </citation>
    <scope>NUCLEOTIDE SEQUENCE [LARGE SCALE GENOMIC DNA]</scope>
    <source>
        <strain evidence="1 5">ANC 7483</strain>
    </source>
</reference>
<dbReference type="EMBL" id="JAXHPO010000054">
    <property type="protein sequence ID" value="MDY6551193.1"/>
    <property type="molecule type" value="Genomic_DNA"/>
</dbReference>
<evidence type="ECO:0000313" key="1">
    <source>
        <dbReference type="EMBL" id="MDY6487565.1"/>
    </source>
</evidence>
<evidence type="ECO:0000313" key="4">
    <source>
        <dbReference type="Proteomes" id="UP000473854"/>
    </source>
</evidence>
<evidence type="ECO:0000313" key="6">
    <source>
        <dbReference type="Proteomes" id="UP001284094"/>
    </source>
</evidence>
<keyword evidence="6" id="KW-1185">Reference proteome</keyword>
<proteinExistence type="predicted"/>